<dbReference type="OrthoDB" id="10107668at2759"/>
<organism evidence="1 4">
    <name type="scientific">Rotaria magnacalcarata</name>
    <dbReference type="NCBI Taxonomy" id="392030"/>
    <lineage>
        <taxon>Eukaryota</taxon>
        <taxon>Metazoa</taxon>
        <taxon>Spiralia</taxon>
        <taxon>Gnathifera</taxon>
        <taxon>Rotifera</taxon>
        <taxon>Eurotatoria</taxon>
        <taxon>Bdelloidea</taxon>
        <taxon>Philodinida</taxon>
        <taxon>Philodinidae</taxon>
        <taxon>Rotaria</taxon>
    </lineage>
</organism>
<dbReference type="EMBL" id="CAJOBJ010004088">
    <property type="protein sequence ID" value="CAF3988493.1"/>
    <property type="molecule type" value="Genomic_DNA"/>
</dbReference>
<sequence>CNYACITYVDELMKYRIAESKRLLHVNEDGFGIVKEFGKSYNVHVEQTGTQASMEHYGLLLERAMNSQIHEEVPSDC</sequence>
<accession>A0A815R1P5</accession>
<reference evidence="1" key="1">
    <citation type="submission" date="2021-02" db="EMBL/GenBank/DDBJ databases">
        <authorList>
            <person name="Nowell W R."/>
        </authorList>
    </citation>
    <scope>NUCLEOTIDE SEQUENCE</scope>
</reference>
<protein>
    <submittedName>
        <fullName evidence="1">Uncharacterized protein</fullName>
    </submittedName>
</protein>
<feature type="non-terminal residue" evidence="1">
    <location>
        <position position="1"/>
    </location>
</feature>
<evidence type="ECO:0000313" key="2">
    <source>
        <dbReference type="EMBL" id="CAF3988493.1"/>
    </source>
</evidence>
<evidence type="ECO:0000313" key="4">
    <source>
        <dbReference type="Proteomes" id="UP000663834"/>
    </source>
</evidence>
<dbReference type="AlphaFoldDB" id="A0A815R1P5"/>
<comment type="caution">
    <text evidence="1">The sequence shown here is derived from an EMBL/GenBank/DDBJ whole genome shotgun (WGS) entry which is preliminary data.</text>
</comment>
<name>A0A815R1P5_9BILA</name>
<dbReference type="Proteomes" id="UP000681720">
    <property type="component" value="Unassembled WGS sequence"/>
</dbReference>
<dbReference type="EMBL" id="CAJOBH010005349">
    <property type="protein sequence ID" value="CAF4021390.1"/>
    <property type="molecule type" value="Genomic_DNA"/>
</dbReference>
<evidence type="ECO:0000313" key="1">
    <source>
        <dbReference type="EMBL" id="CAF1470779.1"/>
    </source>
</evidence>
<evidence type="ECO:0000313" key="3">
    <source>
        <dbReference type="EMBL" id="CAF4021390.1"/>
    </source>
</evidence>
<dbReference type="EMBL" id="CAJNOW010006008">
    <property type="protein sequence ID" value="CAF1470779.1"/>
    <property type="molecule type" value="Genomic_DNA"/>
</dbReference>
<dbReference type="Proteomes" id="UP000681967">
    <property type="component" value="Unassembled WGS sequence"/>
</dbReference>
<gene>
    <name evidence="3" type="ORF">BYL167_LOCUS14804</name>
    <name evidence="2" type="ORF">GIL414_LOCUS11076</name>
    <name evidence="1" type="ORF">KQP761_LOCUS13029</name>
</gene>
<dbReference type="Proteomes" id="UP000663834">
    <property type="component" value="Unassembled WGS sequence"/>
</dbReference>
<proteinExistence type="predicted"/>